<dbReference type="PROSITE" id="PS00297">
    <property type="entry name" value="HSP70_1"/>
    <property type="match status" value="1"/>
</dbReference>
<dbReference type="InterPro" id="IPR013126">
    <property type="entry name" value="Hsp_70_fam"/>
</dbReference>
<organism evidence="5 6">
    <name type="scientific">Allacma fusca</name>
    <dbReference type="NCBI Taxonomy" id="39272"/>
    <lineage>
        <taxon>Eukaryota</taxon>
        <taxon>Metazoa</taxon>
        <taxon>Ecdysozoa</taxon>
        <taxon>Arthropoda</taxon>
        <taxon>Hexapoda</taxon>
        <taxon>Collembola</taxon>
        <taxon>Symphypleona</taxon>
        <taxon>Sminthuridae</taxon>
        <taxon>Allacma</taxon>
    </lineage>
</organism>
<dbReference type="FunFam" id="3.90.640.10:FF:000003">
    <property type="entry name" value="Molecular chaperone DnaK"/>
    <property type="match status" value="1"/>
</dbReference>
<dbReference type="AlphaFoldDB" id="A0A8J2JYP9"/>
<accession>A0A8J2JYP9</accession>
<evidence type="ECO:0000313" key="6">
    <source>
        <dbReference type="Proteomes" id="UP000708208"/>
    </source>
</evidence>
<evidence type="ECO:0000313" key="5">
    <source>
        <dbReference type="EMBL" id="CAG7729390.1"/>
    </source>
</evidence>
<dbReference type="EMBL" id="CAJVCH010177651">
    <property type="protein sequence ID" value="CAG7729390.1"/>
    <property type="molecule type" value="Genomic_DNA"/>
</dbReference>
<proteinExistence type="inferred from homology"/>
<dbReference type="Pfam" id="PF00012">
    <property type="entry name" value="HSP70"/>
    <property type="match status" value="1"/>
</dbReference>
<evidence type="ECO:0000256" key="4">
    <source>
        <dbReference type="RuleBase" id="RU003322"/>
    </source>
</evidence>
<evidence type="ECO:0000256" key="3">
    <source>
        <dbReference type="ARBA" id="ARBA00022840"/>
    </source>
</evidence>
<name>A0A8J2JYP9_9HEXA</name>
<dbReference type="PANTHER" id="PTHR19375">
    <property type="entry name" value="HEAT SHOCK PROTEIN 70KDA"/>
    <property type="match status" value="1"/>
</dbReference>
<comment type="similarity">
    <text evidence="1 4">Belongs to the heat shock protein 70 family.</text>
</comment>
<dbReference type="CDD" id="cd24028">
    <property type="entry name" value="ASKHA_NBD_HSP70_HSPA1-like"/>
    <property type="match status" value="1"/>
</dbReference>
<evidence type="ECO:0000256" key="1">
    <source>
        <dbReference type="ARBA" id="ARBA00007381"/>
    </source>
</evidence>
<comment type="caution">
    <text evidence="5">The sequence shown here is derived from an EMBL/GenBank/DDBJ whole genome shotgun (WGS) entry which is preliminary data.</text>
</comment>
<sequence length="544" mass="60152">MDDDVAIGIDLGTTYCCMAIYKNGKVVIISNEMGAAITPSYIALDQNNNVCVGSVAKKMAFLYPTSTAFDVKRLIGLPFDNPDVQKDIQNWPFQVTGEGNIPKIIFHGRPYHPEEVSGMLLASLKAQAEEFLRCKVTKAVITVPAYFNDGQRQATKHAGTIANLDVITIINEPTAAAIAYCHQNIIQGKQTNFIFDLGGGTLDVAVLTVEKNNIKMKAIGGDTHLGGDDFDNAMVQYCIEEFKRQSGIDLNEELHSPNEMNKMKGQRCLQRLKIECEQQKINLSAAHEIILAMDAFYNGIDAVVRITRDLFNARNNHLFQKCMQIVQQVLEDAKIDKSEIDEVILVGGSSKIPKIREMIRGYFKGKKLSVAMNGDEAVAYGAAIQAAFITCKDEIEARHGQITTTDVVSLPIGLQLKKKGSSELAFRIVIDKNTALPCSNEWLCRTYKEGQRGLVVIRQGEHDEVTKNYLLGKFKAENLPSHCPIGTSVKIKMLVDREGILTVTASYEGTDQTNSLTVKARNSRLTQEELVSLIIKELSLNTKT</sequence>
<dbReference type="GO" id="GO:0140662">
    <property type="term" value="F:ATP-dependent protein folding chaperone"/>
    <property type="evidence" value="ECO:0007669"/>
    <property type="project" value="InterPro"/>
</dbReference>
<protein>
    <submittedName>
        <fullName evidence="5">Uncharacterized protein</fullName>
    </submittedName>
</protein>
<keyword evidence="6" id="KW-1185">Reference proteome</keyword>
<dbReference type="Proteomes" id="UP000708208">
    <property type="component" value="Unassembled WGS sequence"/>
</dbReference>
<dbReference type="GO" id="GO:0006950">
    <property type="term" value="P:response to stress"/>
    <property type="evidence" value="ECO:0007669"/>
    <property type="project" value="UniProtKB-ARBA"/>
</dbReference>
<dbReference type="PROSITE" id="PS01036">
    <property type="entry name" value="HSP70_3"/>
    <property type="match status" value="1"/>
</dbReference>
<evidence type="ECO:0000256" key="2">
    <source>
        <dbReference type="ARBA" id="ARBA00022741"/>
    </source>
</evidence>
<gene>
    <name evidence="5" type="ORF">AFUS01_LOCUS18106</name>
</gene>
<dbReference type="InterPro" id="IPR018181">
    <property type="entry name" value="Heat_shock_70_CS"/>
</dbReference>
<reference evidence="5" key="1">
    <citation type="submission" date="2021-06" db="EMBL/GenBank/DDBJ databases">
        <authorList>
            <person name="Hodson N. C."/>
            <person name="Mongue J. A."/>
            <person name="Jaron S. K."/>
        </authorList>
    </citation>
    <scope>NUCLEOTIDE SEQUENCE</scope>
</reference>
<keyword evidence="3 4" id="KW-0067">ATP-binding</keyword>
<dbReference type="GO" id="GO:0005524">
    <property type="term" value="F:ATP binding"/>
    <property type="evidence" value="ECO:0007669"/>
    <property type="project" value="UniProtKB-KW"/>
</dbReference>
<dbReference type="OrthoDB" id="6685209at2759"/>
<keyword evidence="2 4" id="KW-0547">Nucleotide-binding</keyword>
<dbReference type="FunFam" id="3.30.30.30:FF:000001">
    <property type="entry name" value="heat shock 70 kDa protein-like"/>
    <property type="match status" value="1"/>
</dbReference>